<name>A0ABN5I4B7_9ACTN</name>
<accession>A0ABN5I4B7</accession>
<evidence type="ECO:0000313" key="2">
    <source>
        <dbReference type="EMBL" id="AVH57878.1"/>
    </source>
</evidence>
<dbReference type="EMBL" id="CP026652">
    <property type="protein sequence ID" value="AVH57878.1"/>
    <property type="molecule type" value="Genomic_DNA"/>
</dbReference>
<evidence type="ECO:0000313" key="3">
    <source>
        <dbReference type="Proteomes" id="UP000238413"/>
    </source>
</evidence>
<gene>
    <name evidence="2" type="ORF">C4B68_21295</name>
</gene>
<dbReference type="RefSeq" id="WP_099506067.1">
    <property type="nucleotide sequence ID" value="NZ_CP026652.1"/>
</dbReference>
<protein>
    <submittedName>
        <fullName evidence="2">Phage portal protein</fullName>
    </submittedName>
</protein>
<organism evidence="2 3">
    <name type="scientific">Streptomyces dengpaensis</name>
    <dbReference type="NCBI Taxonomy" id="2049881"/>
    <lineage>
        <taxon>Bacteria</taxon>
        <taxon>Bacillati</taxon>
        <taxon>Actinomycetota</taxon>
        <taxon>Actinomycetes</taxon>
        <taxon>Kitasatosporales</taxon>
        <taxon>Streptomycetaceae</taxon>
        <taxon>Streptomyces</taxon>
    </lineage>
</organism>
<keyword evidence="3" id="KW-1185">Reference proteome</keyword>
<feature type="compositionally biased region" description="Acidic residues" evidence="1">
    <location>
        <begin position="495"/>
        <end position="506"/>
    </location>
</feature>
<sequence length="506" mass="56231">MATVGEALELVALLESELIRRRSDIDKHNNYYRGKHPLRFASEEFAKFHGERYRDFSDNWVQVVGDSPIERMAVTGFQASGEVKADKDLWEVWQVNGLDADSQLGFLGSVLSGRSFVLVWGNPDDEEMPVVTFEDASQCIVAYEPGSRRNRRAALKRWQDGNQDFATLYLPHEVWKFSRPLSRQDKSPQMADVDEAMRLWVPPGEQRRRRAWDPREIENEPNPQPNPMGVVPMVELPNKPMLVDEPISDVAGVVAMQDAINLLWAQLFTASDAASFPQRVIMGAERPVIPKLNAAGEIVGKQVVDLDKFQVDRVAWITGKDARIAEWTAANLAMYTGVMEVAVGHLAAQTRTPQHYLIGKMANLAEGALLAAETGLVKRVDEKKLWSGQGLREVARLIALARDENDKAKAMRAGTVLWADSESRSYAQLADALVKLKDIGFPFEWLALRYGLTPTEVADVVALREREAEMDPVAAAAALIARREPAPEPGGGPGFEDEPEPAEDVA</sequence>
<dbReference type="Pfam" id="PF05133">
    <property type="entry name" value="SPP1_portal"/>
    <property type="match status" value="1"/>
</dbReference>
<proteinExistence type="predicted"/>
<reference evidence="2 3" key="1">
    <citation type="submission" date="2018-02" db="EMBL/GenBank/DDBJ databases">
        <title>Complete genome sequence of Streptomyces dengpaensis, the producer of angucyclines.</title>
        <authorList>
            <person name="Yumei L."/>
        </authorList>
    </citation>
    <scope>NUCLEOTIDE SEQUENCE [LARGE SCALE GENOMIC DNA]</scope>
    <source>
        <strain evidence="2 3">XZHG99</strain>
    </source>
</reference>
<feature type="region of interest" description="Disordered" evidence="1">
    <location>
        <begin position="480"/>
        <end position="506"/>
    </location>
</feature>
<dbReference type="InterPro" id="IPR021145">
    <property type="entry name" value="Portal_protein_SPP1_Gp6-like"/>
</dbReference>
<evidence type="ECO:0000256" key="1">
    <source>
        <dbReference type="SAM" id="MobiDB-lite"/>
    </source>
</evidence>
<dbReference type="Proteomes" id="UP000238413">
    <property type="component" value="Chromosome"/>
</dbReference>